<keyword evidence="3" id="KW-0378">Hydrolase</keyword>
<organism evidence="3 4">
    <name type="scientific">Arthrobacter phage Sergei</name>
    <dbReference type="NCBI Taxonomy" id="2250416"/>
    <lineage>
        <taxon>Viruses</taxon>
        <taxon>Duplodnaviria</taxon>
        <taxon>Heunggongvirae</taxon>
        <taxon>Uroviricota</taxon>
        <taxon>Caudoviricetes</taxon>
        <taxon>Korravirus</taxon>
        <taxon>Korravirus sergei</taxon>
    </lineage>
</organism>
<dbReference type="GeneID" id="63911183"/>
<keyword evidence="4" id="KW-1185">Reference proteome</keyword>
<evidence type="ECO:0000313" key="4">
    <source>
        <dbReference type="Proteomes" id="UP000257969"/>
    </source>
</evidence>
<dbReference type="Pfam" id="PF12705">
    <property type="entry name" value="PDDEXK_1"/>
    <property type="match status" value="1"/>
</dbReference>
<dbReference type="GO" id="GO:0004527">
    <property type="term" value="F:exonuclease activity"/>
    <property type="evidence" value="ECO:0007669"/>
    <property type="project" value="UniProtKB-KW"/>
</dbReference>
<feature type="domain" description="PD-(D/E)XK endonuclease-like" evidence="2">
    <location>
        <begin position="7"/>
        <end position="289"/>
    </location>
</feature>
<evidence type="ECO:0000259" key="2">
    <source>
        <dbReference type="Pfam" id="PF12705"/>
    </source>
</evidence>
<keyword evidence="3" id="KW-0269">Exonuclease</keyword>
<dbReference type="KEGG" id="vg:63911183"/>
<proteinExistence type="predicted"/>
<gene>
    <name evidence="3" type="primary">39</name>
    <name evidence="3" type="ORF">SEA_SERGEI_39</name>
</gene>
<feature type="region of interest" description="Disordered" evidence="1">
    <location>
        <begin position="206"/>
        <end position="229"/>
    </location>
</feature>
<dbReference type="RefSeq" id="YP_010050453.1">
    <property type="nucleotide sequence ID" value="NC_054428.1"/>
</dbReference>
<dbReference type="Proteomes" id="UP000257969">
    <property type="component" value="Segment"/>
</dbReference>
<evidence type="ECO:0000313" key="3">
    <source>
        <dbReference type="EMBL" id="AXH45079.1"/>
    </source>
</evidence>
<dbReference type="EMBL" id="MH450131">
    <property type="protein sequence ID" value="AXH45079.1"/>
    <property type="molecule type" value="Genomic_DNA"/>
</dbReference>
<keyword evidence="3" id="KW-0540">Nuclease</keyword>
<name>A0A345KPX7_9CAUD</name>
<dbReference type="InterPro" id="IPR011604">
    <property type="entry name" value="PDDEXK-like_dom_sf"/>
</dbReference>
<dbReference type="InterPro" id="IPR038726">
    <property type="entry name" value="PDDEXK_AddAB-type"/>
</dbReference>
<accession>A0A345KPX7</accession>
<sequence>MPQIQIVSYSELDTFRQCPLKHLLSYKQRWTKEKAEDSALGKGTLWHNALEQHHLVLQRHQQERNYRTPSPGDQRLILGEAKDAAMTKLADADGNQTETQELMEWVYDGYVEFYGVDDEWMILGVEMAAQVPLPWPDGRPSHYHIKMKLDRLVRSKRDGQLWIEDHKSGANKPTEFELQLDDQFGLYTWALKFALGQPVIGSMHSYSRTTQNTGDRDPSTWPKGKTGYKPQTLEQRNERFYLNRSDRELKALADDAFAAARNAYPPKGMQLPLYSAPDIRNCGWKCDFKEAHLMLREGLTIDHVMKAEGFHQDFTRH</sequence>
<reference evidence="3 4" key="1">
    <citation type="submission" date="2018-06" db="EMBL/GenBank/DDBJ databases">
        <authorList>
            <person name="Ball S.L."/>
            <person name="Garlena R.A."/>
            <person name="Russell D.A."/>
            <person name="Pope W.H."/>
            <person name="Jacobs-Sera D."/>
            <person name="Hatfull G.F."/>
        </authorList>
    </citation>
    <scope>NUCLEOTIDE SEQUENCE [LARGE SCALE GENOMIC DNA]</scope>
</reference>
<dbReference type="Gene3D" id="3.90.320.10">
    <property type="match status" value="1"/>
</dbReference>
<protein>
    <submittedName>
        <fullName evidence="3">Cas4 family exonuclease</fullName>
    </submittedName>
</protein>
<evidence type="ECO:0000256" key="1">
    <source>
        <dbReference type="SAM" id="MobiDB-lite"/>
    </source>
</evidence>